<organism evidence="1 2">
    <name type="scientific">Dioscorea cayennensis subsp. rotundata</name>
    <name type="common">White Guinea yam</name>
    <name type="synonym">Dioscorea rotundata</name>
    <dbReference type="NCBI Taxonomy" id="55577"/>
    <lineage>
        <taxon>Eukaryota</taxon>
        <taxon>Viridiplantae</taxon>
        <taxon>Streptophyta</taxon>
        <taxon>Embryophyta</taxon>
        <taxon>Tracheophyta</taxon>
        <taxon>Spermatophyta</taxon>
        <taxon>Magnoliopsida</taxon>
        <taxon>Liliopsida</taxon>
        <taxon>Dioscoreales</taxon>
        <taxon>Dioscoreaceae</taxon>
        <taxon>Dioscorea</taxon>
    </lineage>
</organism>
<proteinExistence type="predicted"/>
<evidence type="ECO:0000313" key="1">
    <source>
        <dbReference type="Proteomes" id="UP001515500"/>
    </source>
</evidence>
<evidence type="ECO:0000313" key="2">
    <source>
        <dbReference type="RefSeq" id="XP_039142351.1"/>
    </source>
</evidence>
<dbReference type="GeneID" id="120279485"/>
<protein>
    <submittedName>
        <fullName evidence="2">Uncharacterized protein LOC120279485</fullName>
    </submittedName>
</protein>
<reference evidence="2" key="1">
    <citation type="submission" date="2025-08" db="UniProtKB">
        <authorList>
            <consortium name="RefSeq"/>
        </authorList>
    </citation>
    <scope>IDENTIFICATION</scope>
</reference>
<accession>A0AB40CU51</accession>
<name>A0AB40CU51_DIOCR</name>
<dbReference type="RefSeq" id="XP_039142351.1">
    <property type="nucleotide sequence ID" value="XM_039286417.1"/>
</dbReference>
<keyword evidence="1" id="KW-1185">Reference proteome</keyword>
<dbReference type="Proteomes" id="UP001515500">
    <property type="component" value="Chromosome 16"/>
</dbReference>
<gene>
    <name evidence="2" type="primary">LOC120279485</name>
</gene>
<sequence>MSKNGPYSVKLQSWMLDLGALISLAPAATWIWHTNLPMHYWNHSTILSIMKPLAPLPHEVEVFVRARGYCMMADIFSPSDRERHHSTTAPSSLPEALGVSVNLLHNPSLSVAHLAVTHLTTTLSEKEKAPFLFLTAHHHSWKPVPR</sequence>
<dbReference type="AlphaFoldDB" id="A0AB40CU51"/>